<keyword evidence="2" id="KW-1185">Reference proteome</keyword>
<dbReference type="Proteomes" id="UP000294003">
    <property type="component" value="Unassembled WGS sequence"/>
</dbReference>
<name>A0ABY0HIX4_9PEZI</name>
<evidence type="ECO:0000313" key="2">
    <source>
        <dbReference type="Proteomes" id="UP000294003"/>
    </source>
</evidence>
<protein>
    <submittedName>
        <fullName evidence="1">Uncharacterized protein</fullName>
    </submittedName>
</protein>
<dbReference type="EMBL" id="QJNS01000036">
    <property type="protein sequence ID" value="RYO91797.1"/>
    <property type="molecule type" value="Genomic_DNA"/>
</dbReference>
<organism evidence="1 2">
    <name type="scientific">Monosporascus cannonballus</name>
    <dbReference type="NCBI Taxonomy" id="155416"/>
    <lineage>
        <taxon>Eukaryota</taxon>
        <taxon>Fungi</taxon>
        <taxon>Dikarya</taxon>
        <taxon>Ascomycota</taxon>
        <taxon>Pezizomycotina</taxon>
        <taxon>Sordariomycetes</taxon>
        <taxon>Xylariomycetidae</taxon>
        <taxon>Xylariales</taxon>
        <taxon>Xylariales incertae sedis</taxon>
        <taxon>Monosporascus</taxon>
    </lineage>
</organism>
<comment type="caution">
    <text evidence="1">The sequence shown here is derived from an EMBL/GenBank/DDBJ whole genome shotgun (WGS) entry which is preliminary data.</text>
</comment>
<accession>A0ABY0HIX4</accession>
<proteinExistence type="predicted"/>
<evidence type="ECO:0000313" key="1">
    <source>
        <dbReference type="EMBL" id="RYO91797.1"/>
    </source>
</evidence>
<gene>
    <name evidence="1" type="ORF">DL762_002016</name>
</gene>
<sequence length="121" mass="13405">MTQHQEATPHGIRLVYGLHKSSWANIIASLKDTSSTQFFPPEPQYAEIPLLYPGQGLRRDSSRANSGMGKELGCIPYAGVYAACRSEEKRAEAIHKIRRAKPSSKGELVLQHLSKVQCTVQ</sequence>
<reference evidence="1 2" key="1">
    <citation type="submission" date="2018-06" db="EMBL/GenBank/DDBJ databases">
        <title>Complete Genomes of Monosporascus.</title>
        <authorList>
            <person name="Robinson A.J."/>
            <person name="Natvig D.O."/>
        </authorList>
    </citation>
    <scope>NUCLEOTIDE SEQUENCE [LARGE SCALE GENOMIC DNA]</scope>
    <source>
        <strain evidence="1 2">CBS 609.92</strain>
    </source>
</reference>